<dbReference type="Pfam" id="PF05630">
    <property type="entry name" value="NPP1"/>
    <property type="match status" value="1"/>
</dbReference>
<feature type="chain" id="PRO_5042251125" evidence="1">
    <location>
        <begin position="23"/>
        <end position="322"/>
    </location>
</feature>
<evidence type="ECO:0000313" key="2">
    <source>
        <dbReference type="EMBL" id="KAK2021274.1"/>
    </source>
</evidence>
<dbReference type="AlphaFoldDB" id="A0AAD9H4C0"/>
<keyword evidence="1" id="KW-0732">Signal</keyword>
<keyword evidence="3" id="KW-1185">Reference proteome</keyword>
<comment type="caution">
    <text evidence="2">The sequence shown here is derived from an EMBL/GenBank/DDBJ whole genome shotgun (WGS) entry which is preliminary data.</text>
</comment>
<sequence length="322" mass="34583">MTSLKLPLLLSCFLILLSGASSRNVEGAIPGPFGRASSDNVEGDSPGPFGWIDHDKVKALPQNASSGLDGELELRFNPDLYVQEGCEIYPAVDAGGNLGGGLRPTGPRRGDCDARGSGQVYARLGTSHERTGIMYSYYVPKVRWGKHNDEGHRHYWASIVVWVDHQGCDAGNLTQFVPVGLSYTYDHTTWRRDSTSATAWAAGSPRMSMQNNAIGPLLLSDASNAAFRRTLVGWDSLPAAARKALSDVRYEHTEVPITDANFEKNMDAAYPENVYKNLKDAGCNSTDTVMSTSKGINTATGINAATAKSPKAEATAAAINNQ</sequence>
<evidence type="ECO:0000313" key="3">
    <source>
        <dbReference type="Proteomes" id="UP001232148"/>
    </source>
</evidence>
<name>A0AAD9H4C0_9PEZI</name>
<accession>A0AAD9H4C0</accession>
<feature type="signal peptide" evidence="1">
    <location>
        <begin position="1"/>
        <end position="22"/>
    </location>
</feature>
<dbReference type="EMBL" id="MU843119">
    <property type="protein sequence ID" value="KAK2021274.1"/>
    <property type="molecule type" value="Genomic_DNA"/>
</dbReference>
<evidence type="ECO:0000256" key="1">
    <source>
        <dbReference type="SAM" id="SignalP"/>
    </source>
</evidence>
<organism evidence="2 3">
    <name type="scientific">Colletotrichum zoysiae</name>
    <dbReference type="NCBI Taxonomy" id="1216348"/>
    <lineage>
        <taxon>Eukaryota</taxon>
        <taxon>Fungi</taxon>
        <taxon>Dikarya</taxon>
        <taxon>Ascomycota</taxon>
        <taxon>Pezizomycotina</taxon>
        <taxon>Sordariomycetes</taxon>
        <taxon>Hypocreomycetidae</taxon>
        <taxon>Glomerellales</taxon>
        <taxon>Glomerellaceae</taxon>
        <taxon>Colletotrichum</taxon>
        <taxon>Colletotrichum graminicola species complex</taxon>
    </lineage>
</organism>
<dbReference type="PANTHER" id="PTHR33657:SF6">
    <property type="entry name" value="SECRETED PROTEIN"/>
    <property type="match status" value="1"/>
</dbReference>
<dbReference type="Proteomes" id="UP001232148">
    <property type="component" value="Unassembled WGS sequence"/>
</dbReference>
<proteinExistence type="predicted"/>
<reference evidence="2" key="1">
    <citation type="submission" date="2021-06" db="EMBL/GenBank/DDBJ databases">
        <title>Comparative genomics, transcriptomics and evolutionary studies reveal genomic signatures of adaptation to plant cell wall in hemibiotrophic fungi.</title>
        <authorList>
            <consortium name="DOE Joint Genome Institute"/>
            <person name="Baroncelli R."/>
            <person name="Diaz J.F."/>
            <person name="Benocci T."/>
            <person name="Peng M."/>
            <person name="Battaglia E."/>
            <person name="Haridas S."/>
            <person name="Andreopoulos W."/>
            <person name="Labutti K."/>
            <person name="Pangilinan J."/>
            <person name="Floch G.L."/>
            <person name="Makela M.R."/>
            <person name="Henrissat B."/>
            <person name="Grigoriev I.V."/>
            <person name="Crouch J.A."/>
            <person name="De Vries R.P."/>
            <person name="Sukno S.A."/>
            <person name="Thon M.R."/>
        </authorList>
    </citation>
    <scope>NUCLEOTIDE SEQUENCE</scope>
    <source>
        <strain evidence="2">MAFF235873</strain>
    </source>
</reference>
<dbReference type="PANTHER" id="PTHR33657">
    <property type="entry name" value="DOMAIN PROTEIN, PUTATIVE (AFU_ORTHOLOGUE AFUA_5G00600)-RELATED"/>
    <property type="match status" value="1"/>
</dbReference>
<gene>
    <name evidence="2" type="ORF">LX32DRAFT_658526</name>
</gene>
<protein>
    <submittedName>
        <fullName evidence="2">NPP1-domain-containing protein</fullName>
    </submittedName>
</protein>
<dbReference type="InterPro" id="IPR008701">
    <property type="entry name" value="NPP1"/>
</dbReference>